<organism evidence="2 3">
    <name type="scientific">Alternaria dauci</name>
    <dbReference type="NCBI Taxonomy" id="48095"/>
    <lineage>
        <taxon>Eukaryota</taxon>
        <taxon>Fungi</taxon>
        <taxon>Dikarya</taxon>
        <taxon>Ascomycota</taxon>
        <taxon>Pezizomycotina</taxon>
        <taxon>Dothideomycetes</taxon>
        <taxon>Pleosporomycetidae</taxon>
        <taxon>Pleosporales</taxon>
        <taxon>Pleosporineae</taxon>
        <taxon>Pleosporaceae</taxon>
        <taxon>Alternaria</taxon>
        <taxon>Alternaria sect. Porri</taxon>
    </lineage>
</organism>
<feature type="compositionally biased region" description="Polar residues" evidence="1">
    <location>
        <begin position="118"/>
        <end position="129"/>
    </location>
</feature>
<dbReference type="RefSeq" id="XP_069307657.1">
    <property type="nucleotide sequence ID" value="XM_069451837.1"/>
</dbReference>
<name>A0ABR3UKT1_9PLEO</name>
<protein>
    <submittedName>
        <fullName evidence="2">Uncharacterized protein</fullName>
    </submittedName>
</protein>
<feature type="compositionally biased region" description="Low complexity" evidence="1">
    <location>
        <begin position="74"/>
        <end position="85"/>
    </location>
</feature>
<gene>
    <name evidence="2" type="ORF">ACET3X_005613</name>
</gene>
<dbReference type="Proteomes" id="UP001578633">
    <property type="component" value="Chromosome 4"/>
</dbReference>
<sequence length="425" mass="45977">MIPGIRKARKKPTPGGQAISRDSDSERETGSPHQSTTKQPSGSRHGTSTTAQPDARSDPKPASKPKSRKRRPGDPSVGGISLGGQSDDDDDPGAESGDGSHPIGQGNQSGGSDDRPNAGSQLPSTSGSTLKPKPKPKPKPKERDDRSEEDGDVTLDEPSSGGQPSGLTDQERLRKGLKNKPGVNPDEDKDVQKIDLGNEPERIPAKKDDASAGSKVPDAFDDEGDDQLTRLQRRINAIRKGGRPNGVALADDDADIELVDTGLAEKLEIANERQKRMKKTLMVDDPEMQSDIANALAKALKPKWPGYVAMGFKVAFFIGDVALIVNGVTDEFYLIDIPAKEIIEGAVNLYKRATETPEEKEAAIRNGRGESAAQLKERRKRGKLALMELTGKENLNQQQLETYDRLRVYLAMQRKVGKAEGTQKK</sequence>
<evidence type="ECO:0000256" key="1">
    <source>
        <dbReference type="SAM" id="MobiDB-lite"/>
    </source>
</evidence>
<evidence type="ECO:0000313" key="2">
    <source>
        <dbReference type="EMBL" id="KAL1797073.1"/>
    </source>
</evidence>
<feature type="compositionally biased region" description="Polar residues" evidence="1">
    <location>
        <begin position="31"/>
        <end position="52"/>
    </location>
</feature>
<reference evidence="2 3" key="1">
    <citation type="submission" date="2024-09" db="EMBL/GenBank/DDBJ databases">
        <title>T2T genomes of carrot and Alternaria dauci and their utility for understanding host-pathogen interaction during carrot leaf blight disease.</title>
        <authorList>
            <person name="Liu W."/>
            <person name="Xu S."/>
            <person name="Ou C."/>
            <person name="Liu X."/>
            <person name="Zhuang F."/>
            <person name="Deng X.W."/>
        </authorList>
    </citation>
    <scope>NUCLEOTIDE SEQUENCE [LARGE SCALE GENOMIC DNA]</scope>
    <source>
        <strain evidence="2 3">A2016</strain>
    </source>
</reference>
<keyword evidence="3" id="KW-1185">Reference proteome</keyword>
<feature type="region of interest" description="Disordered" evidence="1">
    <location>
        <begin position="1"/>
        <end position="224"/>
    </location>
</feature>
<dbReference type="GeneID" id="96085935"/>
<proteinExistence type="predicted"/>
<feature type="compositionally biased region" description="Basic and acidic residues" evidence="1">
    <location>
        <begin position="21"/>
        <end position="30"/>
    </location>
</feature>
<accession>A0ABR3UKT1</accession>
<feature type="compositionally biased region" description="Basic and acidic residues" evidence="1">
    <location>
        <begin position="199"/>
        <end position="210"/>
    </location>
</feature>
<evidence type="ECO:0000313" key="3">
    <source>
        <dbReference type="Proteomes" id="UP001578633"/>
    </source>
</evidence>
<dbReference type="EMBL" id="JBHGVX010000004">
    <property type="protein sequence ID" value="KAL1797073.1"/>
    <property type="molecule type" value="Genomic_DNA"/>
</dbReference>
<feature type="compositionally biased region" description="Basic residues" evidence="1">
    <location>
        <begin position="1"/>
        <end position="12"/>
    </location>
</feature>
<comment type="caution">
    <text evidence="2">The sequence shown here is derived from an EMBL/GenBank/DDBJ whole genome shotgun (WGS) entry which is preliminary data.</text>
</comment>